<sequence>MIGLRKLLVLFCVALVAPLAFSYPADDKQPQAANFGNLKYTFGSKDEIPSAFFDTIPLNRNNTRNEPAASSQNRPVYPACQDGSGGMCVPSGTCPQKFKPESSEPTACGSGKECCFGAPENDKTCASRGGECKQTKECGSAPTFLEAEDCDQKNGQVCCILI</sequence>
<name>A0ABP1QKP1_9HEXA</name>
<organism evidence="2 3">
    <name type="scientific">Orchesella dallaii</name>
    <dbReference type="NCBI Taxonomy" id="48710"/>
    <lineage>
        <taxon>Eukaryota</taxon>
        <taxon>Metazoa</taxon>
        <taxon>Ecdysozoa</taxon>
        <taxon>Arthropoda</taxon>
        <taxon>Hexapoda</taxon>
        <taxon>Collembola</taxon>
        <taxon>Entomobryomorpha</taxon>
        <taxon>Entomobryoidea</taxon>
        <taxon>Orchesellidae</taxon>
        <taxon>Orchesellinae</taxon>
        <taxon>Orchesella</taxon>
    </lineage>
</organism>
<dbReference type="EMBL" id="CAXLJM020000033">
    <property type="protein sequence ID" value="CAL8102218.1"/>
    <property type="molecule type" value="Genomic_DNA"/>
</dbReference>
<proteinExistence type="predicted"/>
<comment type="caution">
    <text evidence="2">The sequence shown here is derived from an EMBL/GenBank/DDBJ whole genome shotgun (WGS) entry which is preliminary data.</text>
</comment>
<feature type="chain" id="PRO_5046104175" description="WAP domain-containing protein" evidence="1">
    <location>
        <begin position="23"/>
        <end position="162"/>
    </location>
</feature>
<feature type="signal peptide" evidence="1">
    <location>
        <begin position="1"/>
        <end position="22"/>
    </location>
</feature>
<keyword evidence="3" id="KW-1185">Reference proteome</keyword>
<evidence type="ECO:0000256" key="1">
    <source>
        <dbReference type="SAM" id="SignalP"/>
    </source>
</evidence>
<evidence type="ECO:0000313" key="2">
    <source>
        <dbReference type="EMBL" id="CAL8102218.1"/>
    </source>
</evidence>
<gene>
    <name evidence="2" type="ORF">ODALV1_LOCUS11085</name>
</gene>
<evidence type="ECO:0000313" key="3">
    <source>
        <dbReference type="Proteomes" id="UP001642540"/>
    </source>
</evidence>
<protein>
    <recommendedName>
        <fullName evidence="4">WAP domain-containing protein</fullName>
    </recommendedName>
</protein>
<dbReference type="Proteomes" id="UP001642540">
    <property type="component" value="Unassembled WGS sequence"/>
</dbReference>
<accession>A0ABP1QKP1</accession>
<evidence type="ECO:0008006" key="4">
    <source>
        <dbReference type="Google" id="ProtNLM"/>
    </source>
</evidence>
<keyword evidence="1" id="KW-0732">Signal</keyword>
<reference evidence="2 3" key="1">
    <citation type="submission" date="2024-08" db="EMBL/GenBank/DDBJ databases">
        <authorList>
            <person name="Cucini C."/>
            <person name="Frati F."/>
        </authorList>
    </citation>
    <scope>NUCLEOTIDE SEQUENCE [LARGE SCALE GENOMIC DNA]</scope>
</reference>